<keyword evidence="4" id="KW-0238">DNA-binding</keyword>
<keyword evidence="3" id="KW-0731">Sigma factor</keyword>
<dbReference type="InterPro" id="IPR013324">
    <property type="entry name" value="RNA_pol_sigma_r3/r4-like"/>
</dbReference>
<organism evidence="8 9">
    <name type="scientific">Amnibacterium flavum</name>
    <dbReference type="NCBI Taxonomy" id="2173173"/>
    <lineage>
        <taxon>Bacteria</taxon>
        <taxon>Bacillati</taxon>
        <taxon>Actinomycetota</taxon>
        <taxon>Actinomycetes</taxon>
        <taxon>Micrococcales</taxon>
        <taxon>Microbacteriaceae</taxon>
        <taxon>Amnibacterium</taxon>
    </lineage>
</organism>
<feature type="domain" description="RNA polymerase sigma-70 region 2" evidence="6">
    <location>
        <begin position="33"/>
        <end position="99"/>
    </location>
</feature>
<dbReference type="Gene3D" id="1.10.1740.10">
    <property type="match status" value="1"/>
</dbReference>
<dbReference type="PANTHER" id="PTHR43133:SF8">
    <property type="entry name" value="RNA POLYMERASE SIGMA FACTOR HI_1459-RELATED"/>
    <property type="match status" value="1"/>
</dbReference>
<dbReference type="AlphaFoldDB" id="A0A2V1HXH2"/>
<dbReference type="OrthoDB" id="7376212at2"/>
<evidence type="ECO:0000256" key="4">
    <source>
        <dbReference type="ARBA" id="ARBA00023125"/>
    </source>
</evidence>
<dbReference type="SUPFAM" id="SSF88946">
    <property type="entry name" value="Sigma2 domain of RNA polymerase sigma factors"/>
    <property type="match status" value="1"/>
</dbReference>
<dbReference type="InterPro" id="IPR007627">
    <property type="entry name" value="RNA_pol_sigma70_r2"/>
</dbReference>
<evidence type="ECO:0000256" key="1">
    <source>
        <dbReference type="ARBA" id="ARBA00010641"/>
    </source>
</evidence>
<gene>
    <name evidence="8" type="ORF">DDQ50_05945</name>
</gene>
<evidence type="ECO:0000256" key="2">
    <source>
        <dbReference type="ARBA" id="ARBA00023015"/>
    </source>
</evidence>
<dbReference type="Gene3D" id="1.10.10.10">
    <property type="entry name" value="Winged helix-like DNA-binding domain superfamily/Winged helix DNA-binding domain"/>
    <property type="match status" value="1"/>
</dbReference>
<reference evidence="8 9" key="1">
    <citation type="submission" date="2018-05" db="EMBL/GenBank/DDBJ databases">
        <title>Amnibacterium sp. M8JJ-5, whole genome shotgun sequence.</title>
        <authorList>
            <person name="Tuo L."/>
        </authorList>
    </citation>
    <scope>NUCLEOTIDE SEQUENCE [LARGE SCALE GENOMIC DNA]</scope>
    <source>
        <strain evidence="8 9">M8JJ-5</strain>
    </source>
</reference>
<dbReference type="Pfam" id="PF04542">
    <property type="entry name" value="Sigma70_r2"/>
    <property type="match status" value="1"/>
</dbReference>
<protein>
    <submittedName>
        <fullName evidence="8">RNA polymerase subunit sigma-70</fullName>
    </submittedName>
</protein>
<feature type="domain" description="RNA polymerase sigma factor 70 region 4 type 2" evidence="7">
    <location>
        <begin position="130"/>
        <end position="180"/>
    </location>
</feature>
<dbReference type="PANTHER" id="PTHR43133">
    <property type="entry name" value="RNA POLYMERASE ECF-TYPE SIGMA FACTO"/>
    <property type="match status" value="1"/>
</dbReference>
<sequence length="188" mass="21212">MDDPVAPFLLEEADERTLAGRAADGDVRAFEVIVRRYGGLLRAHARRVLGASDQVDDAVQDTFITAWDQLPSLQDPAQVRSWLMRIASRKCIDRVRARREHADIDDYEPAESPESGPARVVEARSRADAAAAAISRLPPEQRRCWVLKELAGYSYDEIAADLELPVSTVRGLLSRARKNMIREMEEWR</sequence>
<proteinExistence type="inferred from homology"/>
<dbReference type="GO" id="GO:0003677">
    <property type="term" value="F:DNA binding"/>
    <property type="evidence" value="ECO:0007669"/>
    <property type="project" value="UniProtKB-KW"/>
</dbReference>
<dbReference type="SUPFAM" id="SSF88659">
    <property type="entry name" value="Sigma3 and sigma4 domains of RNA polymerase sigma factors"/>
    <property type="match status" value="1"/>
</dbReference>
<dbReference type="InterPro" id="IPR014284">
    <property type="entry name" value="RNA_pol_sigma-70_dom"/>
</dbReference>
<dbReference type="Pfam" id="PF08281">
    <property type="entry name" value="Sigma70_r4_2"/>
    <property type="match status" value="1"/>
</dbReference>
<keyword evidence="5" id="KW-0804">Transcription</keyword>
<accession>A0A2V1HXH2</accession>
<keyword evidence="2" id="KW-0805">Transcription regulation</keyword>
<keyword evidence="9" id="KW-1185">Reference proteome</keyword>
<evidence type="ECO:0000259" key="7">
    <source>
        <dbReference type="Pfam" id="PF08281"/>
    </source>
</evidence>
<dbReference type="RefSeq" id="WP_116755724.1">
    <property type="nucleotide sequence ID" value="NZ_JBHUEX010000001.1"/>
</dbReference>
<evidence type="ECO:0000313" key="8">
    <source>
        <dbReference type="EMBL" id="PVZ95990.1"/>
    </source>
</evidence>
<dbReference type="InterPro" id="IPR036388">
    <property type="entry name" value="WH-like_DNA-bd_sf"/>
</dbReference>
<dbReference type="GO" id="GO:0016987">
    <property type="term" value="F:sigma factor activity"/>
    <property type="evidence" value="ECO:0007669"/>
    <property type="project" value="UniProtKB-KW"/>
</dbReference>
<evidence type="ECO:0000256" key="5">
    <source>
        <dbReference type="ARBA" id="ARBA00023163"/>
    </source>
</evidence>
<dbReference type="Proteomes" id="UP000244893">
    <property type="component" value="Unassembled WGS sequence"/>
</dbReference>
<dbReference type="NCBIfam" id="TIGR02937">
    <property type="entry name" value="sigma70-ECF"/>
    <property type="match status" value="1"/>
</dbReference>
<dbReference type="InterPro" id="IPR039425">
    <property type="entry name" value="RNA_pol_sigma-70-like"/>
</dbReference>
<name>A0A2V1HXH2_9MICO</name>
<evidence type="ECO:0000256" key="3">
    <source>
        <dbReference type="ARBA" id="ARBA00023082"/>
    </source>
</evidence>
<dbReference type="EMBL" id="QEOP01000001">
    <property type="protein sequence ID" value="PVZ95990.1"/>
    <property type="molecule type" value="Genomic_DNA"/>
</dbReference>
<comment type="caution">
    <text evidence="8">The sequence shown here is derived from an EMBL/GenBank/DDBJ whole genome shotgun (WGS) entry which is preliminary data.</text>
</comment>
<comment type="similarity">
    <text evidence="1">Belongs to the sigma-70 factor family. ECF subfamily.</text>
</comment>
<dbReference type="GO" id="GO:0006352">
    <property type="term" value="P:DNA-templated transcription initiation"/>
    <property type="evidence" value="ECO:0007669"/>
    <property type="project" value="InterPro"/>
</dbReference>
<dbReference type="InterPro" id="IPR013249">
    <property type="entry name" value="RNA_pol_sigma70_r4_t2"/>
</dbReference>
<evidence type="ECO:0000259" key="6">
    <source>
        <dbReference type="Pfam" id="PF04542"/>
    </source>
</evidence>
<evidence type="ECO:0000313" key="9">
    <source>
        <dbReference type="Proteomes" id="UP000244893"/>
    </source>
</evidence>
<dbReference type="InterPro" id="IPR013325">
    <property type="entry name" value="RNA_pol_sigma_r2"/>
</dbReference>